<gene>
    <name evidence="5" type="ORF">DFR87_12695</name>
</gene>
<evidence type="ECO:0000256" key="4">
    <source>
        <dbReference type="ARBA" id="ARBA00023002"/>
    </source>
</evidence>
<evidence type="ECO:0000256" key="1">
    <source>
        <dbReference type="ARBA" id="ARBA00001974"/>
    </source>
</evidence>
<sequence length="387" mass="41900">MMYDVIVVGAGPAGSAAAFKAAKMGARTLVVERGSEPGAKNVSGAMVRVEDLSLFDVKTLPAEREVKRVRLVLGGDLQVEIKPKERLVNVGRLKLDKWMASQAESAGALVITKTTALKVTPEGIITDRGPVSGKSIVLAEGANAILSIGSGLRRDLRPEETVQTVKEVYSLNKDEVNKRFGLTGDQEGIAVRYLFQDPVPGAGFLYTYRDSVAFGIGVHMSSLISHRIRPQDVLEEVKRSLGIQELVKGFSLREYSAKIIPENGFPSWRPCQGNVYLAGDALGLVNPITFNGIGPAVISGGLAGEHAVNGECHEYETSLLRDRIISQSVKVRPLVRELLNERVMRNYISMATNLSSSWVSGDLSMTPLKENSFTLLKHVLLLMGATS</sequence>
<dbReference type="OrthoDB" id="7950at2157"/>
<dbReference type="Pfam" id="PF12831">
    <property type="entry name" value="FAD_oxidored"/>
    <property type="match status" value="1"/>
</dbReference>
<protein>
    <submittedName>
        <fullName evidence="5">FAD-dependent oxidoreductase</fullName>
    </submittedName>
</protein>
<dbReference type="PRINTS" id="PR00368">
    <property type="entry name" value="FADPNR"/>
</dbReference>
<evidence type="ECO:0000256" key="2">
    <source>
        <dbReference type="ARBA" id="ARBA00022630"/>
    </source>
</evidence>
<keyword evidence="2" id="KW-0285">Flavoprotein</keyword>
<evidence type="ECO:0000313" key="6">
    <source>
        <dbReference type="Proteomes" id="UP000247586"/>
    </source>
</evidence>
<comment type="cofactor">
    <cofactor evidence="1">
        <name>FAD</name>
        <dbReference type="ChEBI" id="CHEBI:57692"/>
    </cofactor>
</comment>
<organism evidence="5 6">
    <name type="scientific">Metallosphaera hakonensis JCM 8857 = DSM 7519</name>
    <dbReference type="NCBI Taxonomy" id="1293036"/>
    <lineage>
        <taxon>Archaea</taxon>
        <taxon>Thermoproteota</taxon>
        <taxon>Thermoprotei</taxon>
        <taxon>Sulfolobales</taxon>
        <taxon>Sulfolobaceae</taxon>
        <taxon>Metallosphaera</taxon>
    </lineage>
</organism>
<dbReference type="GeneID" id="36836216"/>
<dbReference type="GO" id="GO:0016491">
    <property type="term" value="F:oxidoreductase activity"/>
    <property type="evidence" value="ECO:0007669"/>
    <property type="project" value="UniProtKB-KW"/>
</dbReference>
<dbReference type="EMBL" id="CP029287">
    <property type="protein sequence ID" value="AWS00390.1"/>
    <property type="molecule type" value="Genomic_DNA"/>
</dbReference>
<proteinExistence type="predicted"/>
<dbReference type="KEGG" id="mhk:DFR87_12695"/>
<evidence type="ECO:0000256" key="3">
    <source>
        <dbReference type="ARBA" id="ARBA00022827"/>
    </source>
</evidence>
<dbReference type="SUPFAM" id="SSF51905">
    <property type="entry name" value="FAD/NAD(P)-binding domain"/>
    <property type="match status" value="1"/>
</dbReference>
<accession>A0A2U9IWG2</accession>
<dbReference type="Proteomes" id="UP000247586">
    <property type="component" value="Chromosome"/>
</dbReference>
<keyword evidence="6" id="KW-1185">Reference proteome</keyword>
<keyword evidence="3" id="KW-0274">FAD</keyword>
<evidence type="ECO:0000313" key="5">
    <source>
        <dbReference type="EMBL" id="AWS00390.1"/>
    </source>
</evidence>
<dbReference type="PANTHER" id="PTHR43624">
    <property type="entry name" value="ELECTRON TRANSFER FLAVOPROTEIN-QUINONE OXIDOREDUCTASE YDIS-RELATED"/>
    <property type="match status" value="1"/>
</dbReference>
<dbReference type="PRINTS" id="PR00411">
    <property type="entry name" value="PNDRDTASEI"/>
</dbReference>
<dbReference type="STRING" id="1293036.GCA_001315825_02670"/>
<dbReference type="AlphaFoldDB" id="A0A2U9IWG2"/>
<dbReference type="PANTHER" id="PTHR43624:SF2">
    <property type="entry name" value="ELECTRON TRANSFER FLAVOPROTEIN-QUINONE OXIDOREDUCTASE YDIS-RELATED"/>
    <property type="match status" value="1"/>
</dbReference>
<keyword evidence="4" id="KW-0560">Oxidoreductase</keyword>
<reference evidence="6" key="3">
    <citation type="submission" date="2020-03" db="EMBL/GenBank/DDBJ databases">
        <title>Sequencing and Assembly of Multiple Reported Metal-Biooxidizing Members of the Extremely Thermoacidophilic Archaeal Family Sulfolobaceae.</title>
        <authorList>
            <person name="Counts J.A."/>
            <person name="Kelly R.M."/>
        </authorList>
    </citation>
    <scope>NUCLEOTIDE SEQUENCE [LARGE SCALE GENOMIC DNA]</scope>
    <source>
        <strain evidence="6">HO1-1</strain>
    </source>
</reference>
<reference evidence="5 6" key="1">
    <citation type="submission" date="2018-05" db="EMBL/GenBank/DDBJ databases">
        <title>Complete Genome Sequences of Extremely Thermoacidophilic, Metal-Mobilizing Type-Strain Members of the Archaeal Family Sulfolobaceae: Acidianus brierleyi DSM-1651T, Acidianus sulfidivorans DSM-18786T, Metallosphaera hakonensis DSM-7519T, and Metallosphaera prunae DSM-10039T.</title>
        <authorList>
            <person name="Counts J.A."/>
            <person name="Kelly R.M."/>
        </authorList>
    </citation>
    <scope>NUCLEOTIDE SEQUENCE [LARGE SCALE GENOMIC DNA]</scope>
    <source>
        <strain evidence="5 6">HO1-1</strain>
    </source>
</reference>
<dbReference type="InterPro" id="IPR036188">
    <property type="entry name" value="FAD/NAD-bd_sf"/>
</dbReference>
<dbReference type="InterPro" id="IPR039651">
    <property type="entry name" value="FixC-like"/>
</dbReference>
<name>A0A2U9IWG2_9CREN</name>
<reference evidence="6" key="2">
    <citation type="submission" date="2020-03" db="EMBL/GenBank/DDBJ databases">
        <title>Complete Genome Sequences of Extremely Thermoacidophilic, Metal-Mobilizing Type-Strain Members of the Archaeal Family Sulfolobaceae: Acidianus brierleyi DSM-1651T, Acidianus sulfidivorans DSM-18786T, Metallosphaera hakonensis DSM-7519T, and Metallosphaera prunae DSM-10039T.</title>
        <authorList>
            <person name="Counts J.A."/>
            <person name="Kelly R.M."/>
        </authorList>
    </citation>
    <scope>NUCLEOTIDE SEQUENCE [LARGE SCALE GENOMIC DNA]</scope>
    <source>
        <strain evidence="6">HO1-1</strain>
    </source>
</reference>
<dbReference type="Gene3D" id="3.50.50.60">
    <property type="entry name" value="FAD/NAD(P)-binding domain"/>
    <property type="match status" value="1"/>
</dbReference>
<dbReference type="RefSeq" id="WP_110369660.1">
    <property type="nucleotide sequence ID" value="NZ_CP029287.2"/>
</dbReference>